<dbReference type="GO" id="GO:0016887">
    <property type="term" value="F:ATP hydrolysis activity"/>
    <property type="evidence" value="ECO:0007669"/>
    <property type="project" value="InterPro"/>
</dbReference>
<feature type="transmembrane region" description="Helical" evidence="7">
    <location>
        <begin position="248"/>
        <end position="269"/>
    </location>
</feature>
<gene>
    <name evidence="10" type="ORF">CI610_00969</name>
</gene>
<dbReference type="NCBIfam" id="TIGR02868">
    <property type="entry name" value="CydC"/>
    <property type="match status" value="1"/>
</dbReference>
<feature type="domain" description="ABC transporter" evidence="8">
    <location>
        <begin position="340"/>
        <end position="566"/>
    </location>
</feature>
<dbReference type="Pfam" id="PF00005">
    <property type="entry name" value="ABC_tran"/>
    <property type="match status" value="1"/>
</dbReference>
<keyword evidence="2 7" id="KW-0812">Transmembrane</keyword>
<dbReference type="SUPFAM" id="SSF90123">
    <property type="entry name" value="ABC transporter transmembrane region"/>
    <property type="match status" value="1"/>
</dbReference>
<dbReference type="CDD" id="cd18585">
    <property type="entry name" value="ABC_6TM_CydC"/>
    <property type="match status" value="1"/>
</dbReference>
<feature type="transmembrane region" description="Helical" evidence="7">
    <location>
        <begin position="281"/>
        <end position="306"/>
    </location>
</feature>
<dbReference type="PROSITE" id="PS00211">
    <property type="entry name" value="ABC_TRANSPORTER_1"/>
    <property type="match status" value="1"/>
</dbReference>
<evidence type="ECO:0000313" key="10">
    <source>
        <dbReference type="EMBL" id="PJE80032.1"/>
    </source>
</evidence>
<dbReference type="PANTHER" id="PTHR43394:SF1">
    <property type="entry name" value="ATP-BINDING CASSETTE SUB-FAMILY B MEMBER 10, MITOCHONDRIAL"/>
    <property type="match status" value="1"/>
</dbReference>
<evidence type="ECO:0000259" key="8">
    <source>
        <dbReference type="PROSITE" id="PS50893"/>
    </source>
</evidence>
<comment type="subcellular location">
    <subcellularLocation>
        <location evidence="1">Membrane</location>
        <topology evidence="1">Multi-pass membrane protein</topology>
    </subcellularLocation>
</comment>
<dbReference type="InterPro" id="IPR003593">
    <property type="entry name" value="AAA+_ATPase"/>
</dbReference>
<protein>
    <submittedName>
        <fullName evidence="10">Putative ABC transporter ATP-binding protein</fullName>
    </submittedName>
</protein>
<sequence length="567" mass="62472">MRDLWFFLKLYKQHIGMMLLGILLAIITLLASMGLLALSGWFITASALAGLSLATAQTFNFFTPGAGVRGCSIIRTAGRYGERIINHNTTFQLLSKLRQWFFNHLIPLSLIQIRRYRRGDLLSRLVADIDALDQLYLRLVSPLIVAVIVSILLAVFLAFINLHMAVFGIVVLISWILLMPALFYCLGRKTGEQIGAKEASLRQQILDHFQSMTSNTIYGCNPSSRRRIQEAEQQLLTRQSTMAKIEGLSTFLFIASSGFASIGMLWLGAENMAQYNITGPQLVLSVFIMLASFEALMPLPGAFQFLSKTRTAAGRLKEVIDEPAVFFPLKEEPVVLTGDLHFEDLCFSYGHQTVLHDFSLHIPTGQHIALLGKTGCGKSTLSYLLTRALAPCSGSILMNGRILDSLTEKQLYGAITIVTQKTHVFSATLRDNLLIAAPKTSDLQLIRIMEKTGLLSLGGGQKTPPALLGSWIGQGGIALSGGELRRLSIARALLKPAPVLILDEPTEGLDIQSEETLLNQLLTDFRHSTIIMITHKHVLLGRMDRVYCLESGRAVLQTGINHSGNLQ</sequence>
<dbReference type="CDD" id="cd03228">
    <property type="entry name" value="ABCC_MRP_Like"/>
    <property type="match status" value="1"/>
</dbReference>
<dbReference type="PANTHER" id="PTHR43394">
    <property type="entry name" value="ATP-DEPENDENT PERMEASE MDL1, MITOCHONDRIAL"/>
    <property type="match status" value="1"/>
</dbReference>
<proteinExistence type="predicted"/>
<dbReference type="InterPro" id="IPR003439">
    <property type="entry name" value="ABC_transporter-like_ATP-bd"/>
</dbReference>
<dbReference type="GO" id="GO:0016020">
    <property type="term" value="C:membrane"/>
    <property type="evidence" value="ECO:0007669"/>
    <property type="project" value="UniProtKB-SubCell"/>
</dbReference>
<evidence type="ECO:0000256" key="6">
    <source>
        <dbReference type="ARBA" id="ARBA00023136"/>
    </source>
</evidence>
<evidence type="ECO:0000256" key="3">
    <source>
        <dbReference type="ARBA" id="ARBA00022741"/>
    </source>
</evidence>
<dbReference type="SUPFAM" id="SSF52540">
    <property type="entry name" value="P-loop containing nucleoside triphosphate hydrolases"/>
    <property type="match status" value="1"/>
</dbReference>
<feature type="transmembrane region" description="Helical" evidence="7">
    <location>
        <begin position="135"/>
        <end position="160"/>
    </location>
</feature>
<evidence type="ECO:0000256" key="5">
    <source>
        <dbReference type="ARBA" id="ARBA00022989"/>
    </source>
</evidence>
<keyword evidence="6 7" id="KW-0472">Membrane</keyword>
<keyword evidence="3" id="KW-0547">Nucleotide-binding</keyword>
<dbReference type="EMBL" id="NSIT01000035">
    <property type="protein sequence ID" value="PJE80032.1"/>
    <property type="molecule type" value="Genomic_DNA"/>
</dbReference>
<dbReference type="InterPro" id="IPR039421">
    <property type="entry name" value="Type_1_exporter"/>
</dbReference>
<dbReference type="InterPro" id="IPR027417">
    <property type="entry name" value="P-loop_NTPase"/>
</dbReference>
<evidence type="ECO:0000256" key="1">
    <source>
        <dbReference type="ARBA" id="ARBA00004141"/>
    </source>
</evidence>
<dbReference type="PROSITE" id="PS50929">
    <property type="entry name" value="ABC_TM1F"/>
    <property type="match status" value="1"/>
</dbReference>
<keyword evidence="5 7" id="KW-1133">Transmembrane helix</keyword>
<evidence type="ECO:0000256" key="7">
    <source>
        <dbReference type="SAM" id="Phobius"/>
    </source>
</evidence>
<keyword evidence="4 10" id="KW-0067">ATP-binding</keyword>
<evidence type="ECO:0000256" key="2">
    <source>
        <dbReference type="ARBA" id="ARBA00022692"/>
    </source>
</evidence>
<dbReference type="InterPro" id="IPR017871">
    <property type="entry name" value="ABC_transporter-like_CS"/>
</dbReference>
<evidence type="ECO:0000256" key="4">
    <source>
        <dbReference type="ARBA" id="ARBA00022840"/>
    </source>
</evidence>
<name>A0A2H9T9X4_9ZZZZ</name>
<dbReference type="InterPro" id="IPR036640">
    <property type="entry name" value="ABC1_TM_sf"/>
</dbReference>
<dbReference type="InterPro" id="IPR014223">
    <property type="entry name" value="ABC_CydC/D"/>
</dbReference>
<comment type="caution">
    <text evidence="10">The sequence shown here is derived from an EMBL/GenBank/DDBJ whole genome shotgun (WGS) entry which is preliminary data.</text>
</comment>
<dbReference type="GO" id="GO:0015421">
    <property type="term" value="F:ABC-type oligopeptide transporter activity"/>
    <property type="evidence" value="ECO:0007669"/>
    <property type="project" value="TreeGrafter"/>
</dbReference>
<accession>A0A2H9T9X4</accession>
<feature type="transmembrane region" description="Helical" evidence="7">
    <location>
        <begin position="166"/>
        <end position="187"/>
    </location>
</feature>
<dbReference type="InterPro" id="IPR011527">
    <property type="entry name" value="ABC1_TM_dom"/>
</dbReference>
<dbReference type="GO" id="GO:0005524">
    <property type="term" value="F:ATP binding"/>
    <property type="evidence" value="ECO:0007669"/>
    <property type="project" value="UniProtKB-KW"/>
</dbReference>
<feature type="domain" description="ABC transmembrane type-1" evidence="9">
    <location>
        <begin position="19"/>
        <end position="308"/>
    </location>
</feature>
<organism evidence="10">
    <name type="scientific">invertebrate metagenome</name>
    <dbReference type="NCBI Taxonomy" id="1711999"/>
    <lineage>
        <taxon>unclassified sequences</taxon>
        <taxon>metagenomes</taxon>
        <taxon>organismal metagenomes</taxon>
    </lineage>
</organism>
<evidence type="ECO:0000259" key="9">
    <source>
        <dbReference type="PROSITE" id="PS50929"/>
    </source>
</evidence>
<reference evidence="10" key="1">
    <citation type="journal article" date="2017" name="Appl. Environ. Microbiol.">
        <title>Molecular characterization of an Endozoicomonas-like organism causing infection in king scallop Pecten maximus L.</title>
        <authorList>
            <person name="Cano I."/>
            <person name="van Aerle R."/>
            <person name="Ross S."/>
            <person name="Verner-Jeffreys D.W."/>
            <person name="Paley R.K."/>
            <person name="Rimmer G."/>
            <person name="Ryder D."/>
            <person name="Hooper P."/>
            <person name="Stone D."/>
            <person name="Feist S.W."/>
        </authorList>
    </citation>
    <scope>NUCLEOTIDE SEQUENCE</scope>
</reference>
<dbReference type="PROSITE" id="PS50893">
    <property type="entry name" value="ABC_TRANSPORTER_2"/>
    <property type="match status" value="1"/>
</dbReference>
<dbReference type="GO" id="GO:0034775">
    <property type="term" value="P:glutathione transmembrane transport"/>
    <property type="evidence" value="ECO:0007669"/>
    <property type="project" value="InterPro"/>
</dbReference>
<dbReference type="NCBIfam" id="NF008364">
    <property type="entry name" value="PRK11160.1"/>
    <property type="match status" value="1"/>
</dbReference>
<dbReference type="GO" id="GO:0045454">
    <property type="term" value="P:cell redox homeostasis"/>
    <property type="evidence" value="ECO:0007669"/>
    <property type="project" value="InterPro"/>
</dbReference>
<dbReference type="Gene3D" id="1.20.1560.10">
    <property type="entry name" value="ABC transporter type 1, transmembrane domain"/>
    <property type="match status" value="1"/>
</dbReference>
<dbReference type="AlphaFoldDB" id="A0A2H9T9X4"/>
<dbReference type="SMART" id="SM00382">
    <property type="entry name" value="AAA"/>
    <property type="match status" value="1"/>
</dbReference>
<dbReference type="Gene3D" id="3.40.50.300">
    <property type="entry name" value="P-loop containing nucleotide triphosphate hydrolases"/>
    <property type="match status" value="1"/>
</dbReference>